<evidence type="ECO:0000256" key="2">
    <source>
        <dbReference type="ARBA" id="ARBA00022679"/>
    </source>
</evidence>
<comment type="catalytic activity">
    <reaction evidence="5 8">
        <text>S-adenosyl 3-(methylsulfanyl)propylamine + putrescine = S-methyl-5'-thioadenosine + spermidine + H(+)</text>
        <dbReference type="Rhea" id="RHEA:12721"/>
        <dbReference type="ChEBI" id="CHEBI:15378"/>
        <dbReference type="ChEBI" id="CHEBI:17509"/>
        <dbReference type="ChEBI" id="CHEBI:57443"/>
        <dbReference type="ChEBI" id="CHEBI:57834"/>
        <dbReference type="ChEBI" id="CHEBI:326268"/>
        <dbReference type="EC" id="2.5.1.16"/>
    </reaction>
</comment>
<evidence type="ECO:0000256" key="1">
    <source>
        <dbReference type="ARBA" id="ARBA00007867"/>
    </source>
</evidence>
<dbReference type="PROSITE" id="PS51006">
    <property type="entry name" value="PABS_2"/>
    <property type="match status" value="1"/>
</dbReference>
<evidence type="ECO:0000259" key="9">
    <source>
        <dbReference type="PROSITE" id="PS51006"/>
    </source>
</evidence>
<dbReference type="RefSeq" id="WP_024090269.1">
    <property type="nucleotide sequence ID" value="NC_023135.1"/>
</dbReference>
<dbReference type="Pfam" id="PF01564">
    <property type="entry name" value="Spermine_synth"/>
    <property type="match status" value="1"/>
</dbReference>
<dbReference type="HOGENOM" id="CLU_048199_0_0_5"/>
<evidence type="ECO:0000256" key="4">
    <source>
        <dbReference type="ARBA" id="ARBA00023115"/>
    </source>
</evidence>
<feature type="binding site" evidence="5">
    <location>
        <position position="115"/>
    </location>
    <ligand>
        <name>S-methyl-5'-thioadenosine</name>
        <dbReference type="ChEBI" id="CHEBI:17509"/>
    </ligand>
</feature>
<dbReference type="NCBIfam" id="NF002010">
    <property type="entry name" value="PRK00811.1"/>
    <property type="match status" value="1"/>
</dbReference>
<evidence type="ECO:0000313" key="10">
    <source>
        <dbReference type="EMBL" id="AHD00982.1"/>
    </source>
</evidence>
<dbReference type="Proteomes" id="UP000018780">
    <property type="component" value="Chromosome"/>
</dbReference>
<evidence type="ECO:0000256" key="6">
    <source>
        <dbReference type="PROSITE-ProRule" id="PRU00354"/>
    </source>
</evidence>
<evidence type="ECO:0000256" key="3">
    <source>
        <dbReference type="ARBA" id="ARBA00023066"/>
    </source>
</evidence>
<dbReference type="SUPFAM" id="SSF53335">
    <property type="entry name" value="S-adenosyl-L-methionine-dependent methyltransferases"/>
    <property type="match status" value="1"/>
</dbReference>
<feature type="binding site" evidence="5">
    <location>
        <position position="40"/>
    </location>
    <ligand>
        <name>S-methyl-5'-thioadenosine</name>
        <dbReference type="ChEBI" id="CHEBI:17509"/>
    </ligand>
</feature>
<dbReference type="HAMAP" id="MF_00198">
    <property type="entry name" value="Spermidine_synth"/>
    <property type="match status" value="1"/>
</dbReference>
<dbReference type="AlphaFoldDB" id="V9VVR4"/>
<comment type="subunit">
    <text evidence="5">Homodimer or homotetramer.</text>
</comment>
<dbReference type="GO" id="GO:0005829">
    <property type="term" value="C:cytosol"/>
    <property type="evidence" value="ECO:0007669"/>
    <property type="project" value="TreeGrafter"/>
</dbReference>
<keyword evidence="11" id="KW-1185">Reference proteome</keyword>
<dbReference type="InterPro" id="IPR030374">
    <property type="entry name" value="PABS"/>
</dbReference>
<feature type="binding site" evidence="5">
    <location>
        <begin position="165"/>
        <end position="168"/>
    </location>
    <ligand>
        <name>spermidine</name>
        <dbReference type="ChEBI" id="CHEBI:57834"/>
    </ligand>
</feature>
<dbReference type="KEGG" id="lmd:METH_10100"/>
<dbReference type="InterPro" id="IPR001045">
    <property type="entry name" value="Spermi_synthase"/>
</dbReference>
<dbReference type="CDD" id="cd02440">
    <property type="entry name" value="AdoMet_MTases"/>
    <property type="match status" value="1"/>
</dbReference>
<accession>V9VVR4</accession>
<dbReference type="GO" id="GO:0004766">
    <property type="term" value="F:spermidine synthase activity"/>
    <property type="evidence" value="ECO:0007669"/>
    <property type="project" value="UniProtKB-UniRule"/>
</dbReference>
<gene>
    <name evidence="5" type="primary">speE</name>
    <name evidence="10" type="ORF">METH_10100</name>
</gene>
<comment type="similarity">
    <text evidence="1 5 7">Belongs to the spermidine/spermine synthase family.</text>
</comment>
<proteinExistence type="inferred from homology"/>
<dbReference type="Gene3D" id="3.40.50.150">
    <property type="entry name" value="Vaccinia Virus protein VP39"/>
    <property type="match status" value="1"/>
</dbReference>
<feature type="binding site" evidence="5">
    <location>
        <begin position="147"/>
        <end position="148"/>
    </location>
    <ligand>
        <name>S-methyl-5'-thioadenosine</name>
        <dbReference type="ChEBI" id="CHEBI:17509"/>
    </ligand>
</feature>
<dbReference type="PATRIC" id="fig|999552.6.peg.2014"/>
<comment type="pathway">
    <text evidence="5">Amine and polyamine biosynthesis; spermidine biosynthesis; spermidine from putrescine: step 1/1.</text>
</comment>
<dbReference type="PROSITE" id="PS01330">
    <property type="entry name" value="PABS_1"/>
    <property type="match status" value="1"/>
</dbReference>
<dbReference type="EMBL" id="CP006773">
    <property type="protein sequence ID" value="AHD00982.1"/>
    <property type="molecule type" value="Genomic_DNA"/>
</dbReference>
<dbReference type="NCBIfam" id="TIGR00417">
    <property type="entry name" value="speE"/>
    <property type="match status" value="1"/>
</dbReference>
<dbReference type="GO" id="GO:0008295">
    <property type="term" value="P:spermidine biosynthetic process"/>
    <property type="evidence" value="ECO:0007669"/>
    <property type="project" value="UniProtKB-UniRule"/>
</dbReference>
<dbReference type="InterPro" id="IPR029063">
    <property type="entry name" value="SAM-dependent_MTases_sf"/>
</dbReference>
<keyword evidence="4 5" id="KW-0620">Polyamine biosynthesis</keyword>
<evidence type="ECO:0000256" key="5">
    <source>
        <dbReference type="HAMAP-Rule" id="MF_00198"/>
    </source>
</evidence>
<feature type="domain" description="PABS" evidence="9">
    <location>
        <begin position="11"/>
        <end position="245"/>
    </location>
</feature>
<sequence>MSDTAKQAGKQQWVTESLHAHYAQALRVDEMLYDSNTEHQRLKVFQNGQFGRILTLDDVVQTTEGDNFIYHEMLTHVPILAHGAAKRVLIIGGGDGGMAREALRHTSVEHVTMVEIDGGVVDFSKEYLPMLSDGAFDDPRLNLVINDGALFMKENTEKFDVIIVDSTDPIGPGEVLFTDTFYGHAARALTEDGIIVTQNGVPFMQGDELTGTLRAFQALFADASCYLATVPTYAGGPMAFGWGSHSDKARNASLADLEARYAAAGIDTGYYNPEVHKAAFALPNYVKKLFP</sequence>
<reference evidence="10 11" key="1">
    <citation type="submission" date="2013-09" db="EMBL/GenBank/DDBJ databases">
        <authorList>
            <consortium name="DOE Joint Genome Institute"/>
            <person name="Klenk H.-P."/>
            <person name="Huntemann M."/>
            <person name="Han J."/>
            <person name="Chen A."/>
            <person name="Kyrpides N."/>
            <person name="Mavromatis K."/>
            <person name="Markowitz V."/>
            <person name="Palaniappan K."/>
            <person name="Ivanova N."/>
            <person name="Schaumberg A."/>
            <person name="Pati A."/>
            <person name="Liolios K."/>
            <person name="Nordberg H.P."/>
            <person name="Cantor M.N."/>
            <person name="Hua S.X."/>
            <person name="Woyke T."/>
        </authorList>
    </citation>
    <scope>NUCLEOTIDE SEQUENCE [LARGE SCALE GENOMIC DNA]</scope>
    <source>
        <strain evidence="10 11">DSM 14336</strain>
    </source>
</reference>
<dbReference type="Gene3D" id="2.30.140.10">
    <property type="entry name" value="Spermidine synthase, tetramerisation domain"/>
    <property type="match status" value="1"/>
</dbReference>
<name>V9VVR4_9RHOB</name>
<evidence type="ECO:0000256" key="7">
    <source>
        <dbReference type="RuleBase" id="RU003836"/>
    </source>
</evidence>
<feature type="binding site" evidence="5">
    <location>
        <position position="95"/>
    </location>
    <ligand>
        <name>spermidine</name>
        <dbReference type="ChEBI" id="CHEBI:57834"/>
    </ligand>
</feature>
<dbReference type="UniPathway" id="UPA00248">
    <property type="reaction ID" value="UER00314"/>
</dbReference>
<protein>
    <recommendedName>
        <fullName evidence="5">Polyamine aminopropyltransferase</fullName>
    </recommendedName>
    <alternativeName>
        <fullName evidence="5">Putrescine aminopropyltransferase</fullName>
        <shortName evidence="5">PAPT</shortName>
    </alternativeName>
    <alternativeName>
        <fullName evidence="5">Spermidine synthase</fullName>
        <shortName evidence="5">SPDS</shortName>
        <shortName evidence="5">SPDSY</shortName>
        <ecNumber evidence="5">2.5.1.16</ecNumber>
    </alternativeName>
</protein>
<organism evidence="10 11">
    <name type="scientific">Leisingera methylohalidivorans DSM 14336</name>
    <dbReference type="NCBI Taxonomy" id="999552"/>
    <lineage>
        <taxon>Bacteria</taxon>
        <taxon>Pseudomonadati</taxon>
        <taxon>Pseudomonadota</taxon>
        <taxon>Alphaproteobacteria</taxon>
        <taxon>Rhodobacterales</taxon>
        <taxon>Roseobacteraceae</taxon>
        <taxon>Leisingera</taxon>
    </lineage>
</organism>
<feature type="binding site" evidence="5">
    <location>
        <position position="71"/>
    </location>
    <ligand>
        <name>spermidine</name>
        <dbReference type="ChEBI" id="CHEBI:57834"/>
    </ligand>
</feature>
<keyword evidence="2 5" id="KW-0808">Transferase</keyword>
<evidence type="ECO:0000256" key="8">
    <source>
        <dbReference type="RuleBase" id="RU003837"/>
    </source>
</evidence>
<evidence type="ECO:0000313" key="11">
    <source>
        <dbReference type="Proteomes" id="UP000018780"/>
    </source>
</evidence>
<dbReference type="EC" id="2.5.1.16" evidence="5"/>
<dbReference type="PANTHER" id="PTHR11558:SF11">
    <property type="entry name" value="SPERMIDINE SYNTHASE"/>
    <property type="match status" value="1"/>
</dbReference>
<feature type="active site" description="Proton acceptor" evidence="5 6">
    <location>
        <position position="165"/>
    </location>
</feature>
<feature type="binding site" evidence="5">
    <location>
        <position position="172"/>
    </location>
    <ligand>
        <name>S-methyl-5'-thioadenosine</name>
        <dbReference type="ChEBI" id="CHEBI:17509"/>
    </ligand>
</feature>
<keyword evidence="3 5" id="KW-0745">Spermidine biosynthesis</keyword>
<dbReference type="OrthoDB" id="9793120at2"/>
<dbReference type="InterPro" id="IPR035246">
    <property type="entry name" value="Spermidine_synt_N"/>
</dbReference>
<dbReference type="InterPro" id="IPR030373">
    <property type="entry name" value="PABS_CS"/>
</dbReference>
<dbReference type="PANTHER" id="PTHR11558">
    <property type="entry name" value="SPERMIDINE/SPERMINE SYNTHASE"/>
    <property type="match status" value="1"/>
</dbReference>
<comment type="function">
    <text evidence="5">Catalyzes the irreversible transfer of a propylamine group from the amino donor S-adenosylmethioninamine (decarboxy-AdoMet) to putrescine (1,4-diaminobutane) to yield spermidine.</text>
</comment>
<dbReference type="InterPro" id="IPR037163">
    <property type="entry name" value="Spermidine_synt_N_sf"/>
</dbReference>
<dbReference type="STRING" id="999552.METH_10100"/>
<dbReference type="Pfam" id="PF17284">
    <property type="entry name" value="Spermine_synt_N"/>
    <property type="match status" value="1"/>
</dbReference>